<dbReference type="EMBL" id="JAKOGI010000027">
    <property type="protein sequence ID" value="KAJ8448757.1"/>
    <property type="molecule type" value="Genomic_DNA"/>
</dbReference>
<keyword evidence="6" id="KW-0654">Proteoglycan</keyword>
<dbReference type="FunFam" id="2.30.180.10:FF:000015">
    <property type="entry name" value="Fasciclin-like arabinogalactan protein 3"/>
    <property type="match status" value="3"/>
</dbReference>
<feature type="domain" description="FAS1" evidence="14">
    <location>
        <begin position="464"/>
        <end position="595"/>
    </location>
</feature>
<evidence type="ECO:0000256" key="12">
    <source>
        <dbReference type="SAM" id="Phobius"/>
    </source>
</evidence>
<evidence type="ECO:0000256" key="6">
    <source>
        <dbReference type="ARBA" id="ARBA00022974"/>
    </source>
</evidence>
<feature type="domain" description="FAS1" evidence="14">
    <location>
        <begin position="24"/>
        <end position="154"/>
    </location>
</feature>
<evidence type="ECO:0000256" key="4">
    <source>
        <dbReference type="ARBA" id="ARBA00022622"/>
    </source>
</evidence>
<dbReference type="Proteomes" id="UP001153076">
    <property type="component" value="Unassembled WGS sequence"/>
</dbReference>
<keyword evidence="5 13" id="KW-0732">Signal</keyword>
<dbReference type="AlphaFoldDB" id="A0A9Q1KU97"/>
<feature type="transmembrane region" description="Helical" evidence="12">
    <location>
        <begin position="269"/>
        <end position="286"/>
    </location>
</feature>
<keyword evidence="16" id="KW-1185">Reference proteome</keyword>
<keyword evidence="4" id="KW-0336">GPI-anchor</keyword>
<proteinExistence type="inferred from homology"/>
<dbReference type="PROSITE" id="PS50213">
    <property type="entry name" value="FAS1"/>
    <property type="match status" value="4"/>
</dbReference>
<protein>
    <recommendedName>
        <fullName evidence="14">FAS1 domain-containing protein</fullName>
    </recommendedName>
</protein>
<keyword evidence="8" id="KW-0325">Glycoprotein</keyword>
<keyword evidence="7 12" id="KW-0472">Membrane</keyword>
<dbReference type="InterPro" id="IPR036378">
    <property type="entry name" value="FAS1_dom_sf"/>
</dbReference>
<evidence type="ECO:0000256" key="13">
    <source>
        <dbReference type="SAM" id="SignalP"/>
    </source>
</evidence>
<dbReference type="InterPro" id="IPR033254">
    <property type="entry name" value="Plant_FLA"/>
</dbReference>
<feature type="domain" description="FAS1" evidence="14">
    <location>
        <begin position="285"/>
        <end position="418"/>
    </location>
</feature>
<comment type="function">
    <text evidence="10">May be a cell surface adhesion protein.</text>
</comment>
<keyword evidence="12" id="KW-0812">Transmembrane</keyword>
<organism evidence="15 16">
    <name type="scientific">Carnegiea gigantea</name>
    <dbReference type="NCBI Taxonomy" id="171969"/>
    <lineage>
        <taxon>Eukaryota</taxon>
        <taxon>Viridiplantae</taxon>
        <taxon>Streptophyta</taxon>
        <taxon>Embryophyta</taxon>
        <taxon>Tracheophyta</taxon>
        <taxon>Spermatophyta</taxon>
        <taxon>Magnoliopsida</taxon>
        <taxon>eudicotyledons</taxon>
        <taxon>Gunneridae</taxon>
        <taxon>Pentapetalae</taxon>
        <taxon>Caryophyllales</taxon>
        <taxon>Cactineae</taxon>
        <taxon>Cactaceae</taxon>
        <taxon>Cactoideae</taxon>
        <taxon>Echinocereeae</taxon>
        <taxon>Carnegiea</taxon>
    </lineage>
</organism>
<evidence type="ECO:0000259" key="14">
    <source>
        <dbReference type="PROSITE" id="PS50213"/>
    </source>
</evidence>
<dbReference type="OrthoDB" id="694090at2759"/>
<comment type="caution">
    <text evidence="15">The sequence shown here is derived from an EMBL/GenBank/DDBJ whole genome shotgun (WGS) entry which is preliminary data.</text>
</comment>
<feature type="transmembrane region" description="Helical" evidence="12">
    <location>
        <begin position="244"/>
        <end position="262"/>
    </location>
</feature>
<keyword evidence="12" id="KW-1133">Transmembrane helix</keyword>
<evidence type="ECO:0000256" key="9">
    <source>
        <dbReference type="ARBA" id="ARBA00023288"/>
    </source>
</evidence>
<keyword evidence="9" id="KW-0449">Lipoprotein</keyword>
<reference evidence="15" key="1">
    <citation type="submission" date="2022-04" db="EMBL/GenBank/DDBJ databases">
        <title>Carnegiea gigantea Genome sequencing and assembly v2.</title>
        <authorList>
            <person name="Copetti D."/>
            <person name="Sanderson M.J."/>
            <person name="Burquez A."/>
            <person name="Wojciechowski M.F."/>
        </authorList>
    </citation>
    <scope>NUCLEOTIDE SEQUENCE</scope>
    <source>
        <strain evidence="15">SGP5-SGP5p</strain>
        <tissue evidence="15">Aerial part</tissue>
    </source>
</reference>
<sequence>MASKTTNFTLILFVVLLSATTIMSFDITKLLQQHGDFSTFNEFLTQTGLATNINNRQTITVFAIDNSGMGSITSKPREVIKNILAIHVALDYYDTKKLDDFANKSGTLTTLFQATGAAVGQQGFLQVSKSGNDIVVGSAVEKAPQSAKVLKSLVSEPYNISVLQISQPIMTPGIDQIAPPGAPKEAPAPKKGHEGKAPESEESGSEGKDSSSSSHSSSPKGDASDEESADKNSSPPHKAAATQMTNVGGLVLPAALMMGLLMAIRGSKFILIFCIILVSMSTIKAIDISNILDNHQEFSLFRDLLIRTKVEKEINNRRTLTVLVLDNSVMGSIMSKPSDEAGKMLATHVILDYVDESRLMGDQFHDKSNLLTTLFQTSGLAVNQQGLLNVTVSDNGGVVFGSAVPGAPHASKMVRSVVANPYEISVIQISQPIMTPGLGQISPSSPVPALTPNEHGASPTINDAIDIAKLLGNYEQFTSFRDLLRHTNLEKDIDARHTLTVLVVDNSMMDAINRMPLDQSRRILATHVILDYYDEKKFAEMRGKTTMLTTFFQATGMAIDQQGFLEVTISEDGDVVFGSAVQGAPHVSKMVSPVPVPAPIPTPENKGSPMTSWEYNCILILSIILIFATTIRAFNITRLLDNHPDFSTFNSLLSKTGVANGINSRQTITVLVVENSGMSSVTNKAESTVRYILADHVILDYYDELKLANLQKNKSGTIVTTLLQATGVAQNRQGFLNITVSDKDVVFGSAVTGAQHDSKMVKVVAAQPHNISVIQISQPIIPPGLDGFSNLPPSTSPMTFDDAPVAPSPEKGKKKKPSDEEGSDDADAPSDDTDDDKDADADEESPSDGDKDSKEADGGHGGNDKYHMKNAGAKVVVHGGALLGVCMGLLVDLVQHVIVRNNR</sequence>
<evidence type="ECO:0000256" key="3">
    <source>
        <dbReference type="ARBA" id="ARBA00022475"/>
    </source>
</evidence>
<dbReference type="Gene3D" id="2.30.180.10">
    <property type="entry name" value="FAS1 domain"/>
    <property type="match status" value="4"/>
</dbReference>
<accession>A0A9Q1KU97</accession>
<evidence type="ECO:0000256" key="2">
    <source>
        <dbReference type="ARBA" id="ARBA00007843"/>
    </source>
</evidence>
<name>A0A9Q1KU97_9CARY</name>
<dbReference type="Pfam" id="PF02469">
    <property type="entry name" value="Fasciclin"/>
    <property type="match status" value="1"/>
</dbReference>
<feature type="domain" description="FAS1" evidence="14">
    <location>
        <begin position="633"/>
        <end position="747"/>
    </location>
</feature>
<evidence type="ECO:0000256" key="5">
    <source>
        <dbReference type="ARBA" id="ARBA00022729"/>
    </source>
</evidence>
<evidence type="ECO:0000256" key="11">
    <source>
        <dbReference type="SAM" id="MobiDB-lite"/>
    </source>
</evidence>
<comment type="similarity">
    <text evidence="2">Belongs to the fasciclin-like AGP family.</text>
</comment>
<comment type="subcellular location">
    <subcellularLocation>
        <location evidence="1">Cell membrane</location>
        <topology evidence="1">Lipid-anchor</topology>
        <topology evidence="1">GPI-anchor</topology>
    </subcellularLocation>
</comment>
<feature type="region of interest" description="Disordered" evidence="11">
    <location>
        <begin position="785"/>
        <end position="865"/>
    </location>
</feature>
<dbReference type="PANTHER" id="PTHR32382">
    <property type="entry name" value="FASCICLIN-LIKE ARABINOGALACTAN PROTEIN"/>
    <property type="match status" value="1"/>
</dbReference>
<feature type="compositionally biased region" description="Basic and acidic residues" evidence="11">
    <location>
        <begin position="187"/>
        <end position="209"/>
    </location>
</feature>
<feature type="compositionally biased region" description="Low complexity" evidence="11">
    <location>
        <begin position="210"/>
        <end position="221"/>
    </location>
</feature>
<evidence type="ECO:0000313" key="15">
    <source>
        <dbReference type="EMBL" id="KAJ8448757.1"/>
    </source>
</evidence>
<feature type="compositionally biased region" description="Basic and acidic residues" evidence="11">
    <location>
        <begin position="848"/>
        <end position="865"/>
    </location>
</feature>
<dbReference type="PANTHER" id="PTHR32382:SF6">
    <property type="entry name" value="FASCICLIN-LIKE ARABINOGALACTAN PROTEIN 14"/>
    <property type="match status" value="1"/>
</dbReference>
<evidence type="ECO:0000256" key="7">
    <source>
        <dbReference type="ARBA" id="ARBA00023136"/>
    </source>
</evidence>
<dbReference type="GO" id="GO:0005886">
    <property type="term" value="C:plasma membrane"/>
    <property type="evidence" value="ECO:0007669"/>
    <property type="project" value="UniProtKB-SubCell"/>
</dbReference>
<gene>
    <name evidence="15" type="ORF">Cgig2_011378</name>
</gene>
<evidence type="ECO:0000256" key="1">
    <source>
        <dbReference type="ARBA" id="ARBA00004609"/>
    </source>
</evidence>
<dbReference type="GO" id="GO:0098552">
    <property type="term" value="C:side of membrane"/>
    <property type="evidence" value="ECO:0007669"/>
    <property type="project" value="UniProtKB-KW"/>
</dbReference>
<evidence type="ECO:0000256" key="8">
    <source>
        <dbReference type="ARBA" id="ARBA00023180"/>
    </source>
</evidence>
<feature type="region of interest" description="Disordered" evidence="11">
    <location>
        <begin position="173"/>
        <end position="241"/>
    </location>
</feature>
<dbReference type="InterPro" id="IPR000782">
    <property type="entry name" value="FAS1_domain"/>
</dbReference>
<evidence type="ECO:0000313" key="16">
    <source>
        <dbReference type="Proteomes" id="UP001153076"/>
    </source>
</evidence>
<dbReference type="SUPFAM" id="SSF82153">
    <property type="entry name" value="FAS1 domain"/>
    <property type="match status" value="4"/>
</dbReference>
<evidence type="ECO:0000256" key="10">
    <source>
        <dbReference type="ARBA" id="ARBA00024686"/>
    </source>
</evidence>
<keyword evidence="3" id="KW-1003">Cell membrane</keyword>
<feature type="compositionally biased region" description="Acidic residues" evidence="11">
    <location>
        <begin position="820"/>
        <end position="847"/>
    </location>
</feature>
<feature type="chain" id="PRO_5040202980" description="FAS1 domain-containing protein" evidence="13">
    <location>
        <begin position="25"/>
        <end position="903"/>
    </location>
</feature>
<feature type="signal peptide" evidence="13">
    <location>
        <begin position="1"/>
        <end position="24"/>
    </location>
</feature>